<feature type="active site" description="Proton acceptor" evidence="8">
    <location>
        <position position="121"/>
    </location>
</feature>
<keyword evidence="6 8" id="KW-0457">Lysine biosynthesis</keyword>
<keyword evidence="4 8" id="KW-0378">Hydrolase</keyword>
<dbReference type="InterPro" id="IPR036264">
    <property type="entry name" value="Bact_exopeptidase_dim_dom"/>
</dbReference>
<evidence type="ECO:0000256" key="2">
    <source>
        <dbReference type="ARBA" id="ARBA00022605"/>
    </source>
</evidence>
<evidence type="ECO:0000256" key="4">
    <source>
        <dbReference type="ARBA" id="ARBA00022801"/>
    </source>
</evidence>
<organism evidence="10 11">
    <name type="scientific">Candidatus Methanofastidiosum methylothiophilum</name>
    <dbReference type="NCBI Taxonomy" id="1705564"/>
    <lineage>
        <taxon>Archaea</taxon>
        <taxon>Methanobacteriati</taxon>
        <taxon>Methanobacteriota</taxon>
        <taxon>Stenosarchaea group</taxon>
        <taxon>Candidatus Methanofastidiosia</taxon>
        <taxon>Candidatus Methanofastidiosales</taxon>
        <taxon>Candidatus Methanofastidiosaceae</taxon>
        <taxon>Candidatus Methanofastidiosum</taxon>
    </lineage>
</organism>
<comment type="function">
    <text evidence="8">Catalyzes the release of L-lysine from [LysW]-gamma-L-lysine and the release of L-ornithine from [LysW]-L-ornithine.</text>
</comment>
<gene>
    <name evidence="8" type="primary">lysK</name>
    <name evidence="10" type="ORF">AMQ74_00728</name>
</gene>
<dbReference type="InterPro" id="IPR001261">
    <property type="entry name" value="ArgE/DapE_CS"/>
</dbReference>
<comment type="catalytic activity">
    <reaction evidence="8">
        <text>[amino-group carrier protein]-C-terminal-gamma-(L-ornithyl)-L-glutamate + H2O = [amino-group carrier protein]-C-terminal-L-glutamate + L-ornithine</text>
        <dbReference type="Rhea" id="RHEA:52676"/>
        <dbReference type="Rhea" id="RHEA-COMP:9693"/>
        <dbReference type="Rhea" id="RHEA-COMP:13328"/>
        <dbReference type="ChEBI" id="CHEBI:15377"/>
        <dbReference type="ChEBI" id="CHEBI:46911"/>
        <dbReference type="ChEBI" id="CHEBI:78525"/>
        <dbReference type="ChEBI" id="CHEBI:136763"/>
        <dbReference type="EC" id="3.5.1.132"/>
    </reaction>
</comment>
<keyword evidence="5 8" id="KW-0862">Zinc</keyword>
<keyword evidence="7 8" id="KW-0170">Cobalt</keyword>
<feature type="binding site" evidence="8">
    <location>
        <position position="65"/>
    </location>
    <ligand>
        <name>Zn(2+)</name>
        <dbReference type="ChEBI" id="CHEBI:29105"/>
        <label>1</label>
    </ligand>
</feature>
<dbReference type="InterPro" id="IPR002933">
    <property type="entry name" value="Peptidase_M20"/>
</dbReference>
<proteinExistence type="inferred from homology"/>
<dbReference type="Gene3D" id="3.40.630.10">
    <property type="entry name" value="Zn peptidases"/>
    <property type="match status" value="1"/>
</dbReference>
<dbReference type="PANTHER" id="PTHR43808:SF28">
    <property type="entry name" value="[LYSW]-LYSINE_[LYSW]-ORNITHINE HYDROLASE"/>
    <property type="match status" value="1"/>
</dbReference>
<dbReference type="EC" id="3.5.1.132" evidence="8"/>
<evidence type="ECO:0000256" key="3">
    <source>
        <dbReference type="ARBA" id="ARBA00022723"/>
    </source>
</evidence>
<comment type="caution">
    <text evidence="10">The sequence shown here is derived from an EMBL/GenBank/DDBJ whole genome shotgun (WGS) entry which is preliminary data.</text>
</comment>
<dbReference type="HAMAP" id="MF_01120">
    <property type="entry name" value="LysK"/>
    <property type="match status" value="1"/>
</dbReference>
<dbReference type="SUPFAM" id="SSF55031">
    <property type="entry name" value="Bacterial exopeptidase dimerisation domain"/>
    <property type="match status" value="1"/>
</dbReference>
<sequence length="349" mass="38601">MKLLEEINLLKDIIKIYSPSGKEKEVSDFLFNFLKNKNLKVEQDIVWNVISTIGSGPPYILLTSHMDTVQGEIPFRIDGKKIYGRGACDAKSPLAALLSAFIRFKDKKFKGTIIFAGVTGEEAPNSRGTLELMKKIKANYIFLGEPGSVDGITIGYKGRLLVKVLFKGKASHSSSEEENPILKFIDFSNKISCLYKRNNLFESLSYSPTSILAESETNVMPSECRVTIDFRIPPGLPHLEVLNEISQVLDGELELIEGVDGVITSKNNILVKTLVKTIRSNGLSPKYKRKTGSSDMNLLVKLSENIVTYGPGDSSLDHTDMECIDIDEYLKSIDILEGAISEILGIVSL</sequence>
<dbReference type="SUPFAM" id="SSF53187">
    <property type="entry name" value="Zn-dependent exopeptidases"/>
    <property type="match status" value="1"/>
</dbReference>
<comment type="pathway">
    <text evidence="8">Amino-acid biosynthesis; L-lysine biosynthesis via AAA pathway; L-lysine from L-alpha-aminoadipate (Thermus route): step 5/5.</text>
</comment>
<protein>
    <recommendedName>
        <fullName evidence="8">Putative [LysW]-lysine/[LysW]-ornithine hydrolase</fullName>
        <ecNumber evidence="8">3.5.1.130</ecNumber>
        <ecNumber evidence="8">3.5.1.132</ecNumber>
    </recommendedName>
</protein>
<evidence type="ECO:0000256" key="7">
    <source>
        <dbReference type="ARBA" id="ARBA00023285"/>
    </source>
</evidence>
<feature type="binding site" evidence="8">
    <location>
        <position position="89"/>
    </location>
    <ligand>
        <name>Zn(2+)</name>
        <dbReference type="ChEBI" id="CHEBI:29105"/>
        <label>2</label>
    </ligand>
</feature>
<comment type="similarity">
    <text evidence="8">Belongs to the peptidase M20A family. LysK subfamily.</text>
</comment>
<feature type="binding site" evidence="8">
    <location>
        <position position="145"/>
    </location>
    <ligand>
        <name>Zn(2+)</name>
        <dbReference type="ChEBI" id="CHEBI:29105"/>
        <label>1</label>
    </ligand>
</feature>
<evidence type="ECO:0000313" key="11">
    <source>
        <dbReference type="Proteomes" id="UP000075578"/>
    </source>
</evidence>
<keyword evidence="2 8" id="KW-0028">Amino-acid biosynthesis</keyword>
<dbReference type="Pfam" id="PF01546">
    <property type="entry name" value="Peptidase_M20"/>
    <property type="match status" value="1"/>
</dbReference>
<dbReference type="Proteomes" id="UP000075578">
    <property type="component" value="Unassembled WGS sequence"/>
</dbReference>
<feature type="domain" description="Peptidase M20 dimerisation" evidence="9">
    <location>
        <begin position="155"/>
        <end position="252"/>
    </location>
</feature>
<feature type="binding site" evidence="8">
    <location>
        <position position="89"/>
    </location>
    <ligand>
        <name>Zn(2+)</name>
        <dbReference type="ChEBI" id="CHEBI:29105"/>
        <label>1</label>
    </ligand>
</feature>
<evidence type="ECO:0000313" key="10">
    <source>
        <dbReference type="EMBL" id="KYC52440.1"/>
    </source>
</evidence>
<dbReference type="GO" id="GO:0008270">
    <property type="term" value="F:zinc ion binding"/>
    <property type="evidence" value="ECO:0007669"/>
    <property type="project" value="UniProtKB-UniRule"/>
</dbReference>
<name>A0A150J5D6_9EURY</name>
<feature type="binding site" evidence="8">
    <location>
        <position position="122"/>
    </location>
    <ligand>
        <name>Zn(2+)</name>
        <dbReference type="ChEBI" id="CHEBI:29105"/>
        <label>2</label>
    </ligand>
</feature>
<keyword evidence="1 8" id="KW-0963">Cytoplasm</keyword>
<dbReference type="UniPathway" id="UPA00033">
    <property type="reaction ID" value="UER00039"/>
</dbReference>
<comment type="pathway">
    <text evidence="8">Amino-acid biosynthesis; L-arginine biosynthesis.</text>
</comment>
<dbReference type="Pfam" id="PF07687">
    <property type="entry name" value="M20_dimer"/>
    <property type="match status" value="1"/>
</dbReference>
<dbReference type="EC" id="3.5.1.130" evidence="8"/>
<dbReference type="InterPro" id="IPR050072">
    <property type="entry name" value="Peptidase_M20A"/>
</dbReference>
<evidence type="ECO:0000256" key="6">
    <source>
        <dbReference type="ARBA" id="ARBA00023154"/>
    </source>
</evidence>
<dbReference type="AlphaFoldDB" id="A0A150J5D6"/>
<dbReference type="GO" id="GO:0019878">
    <property type="term" value="P:lysine biosynthetic process via aminoadipic acid"/>
    <property type="evidence" value="ECO:0007669"/>
    <property type="project" value="UniProtKB-UniRule"/>
</dbReference>
<evidence type="ECO:0000256" key="1">
    <source>
        <dbReference type="ARBA" id="ARBA00022490"/>
    </source>
</evidence>
<dbReference type="PANTHER" id="PTHR43808">
    <property type="entry name" value="ACETYLORNITHINE DEACETYLASE"/>
    <property type="match status" value="1"/>
</dbReference>
<feature type="active site" evidence="8">
    <location>
        <position position="67"/>
    </location>
</feature>
<evidence type="ECO:0000256" key="5">
    <source>
        <dbReference type="ARBA" id="ARBA00022833"/>
    </source>
</evidence>
<dbReference type="GO" id="GO:0016811">
    <property type="term" value="F:hydrolase activity, acting on carbon-nitrogen (but not peptide) bonds, in linear amides"/>
    <property type="evidence" value="ECO:0007669"/>
    <property type="project" value="UniProtKB-UniRule"/>
</dbReference>
<dbReference type="GO" id="GO:0005737">
    <property type="term" value="C:cytoplasm"/>
    <property type="evidence" value="ECO:0007669"/>
    <property type="project" value="UniProtKB-SubCell"/>
</dbReference>
<dbReference type="InterPro" id="IPR010175">
    <property type="entry name" value="LysK"/>
</dbReference>
<comment type="catalytic activity">
    <reaction evidence="8">
        <text>[amino-group carrier protein]-C-terminal-gamma-(L-lysyl)-L-glutamate + H2O = [amino-group carrier protein]-C-terminal-L-glutamate + L-lysine</text>
        <dbReference type="Rhea" id="RHEA:48684"/>
        <dbReference type="Rhea" id="RHEA-COMP:9693"/>
        <dbReference type="Rhea" id="RHEA-COMP:9715"/>
        <dbReference type="ChEBI" id="CHEBI:15377"/>
        <dbReference type="ChEBI" id="CHEBI:32551"/>
        <dbReference type="ChEBI" id="CHEBI:78525"/>
        <dbReference type="ChEBI" id="CHEBI:78526"/>
        <dbReference type="EC" id="3.5.1.130"/>
    </reaction>
</comment>
<dbReference type="Gene3D" id="3.30.70.360">
    <property type="match status" value="1"/>
</dbReference>
<comment type="subcellular location">
    <subcellularLocation>
        <location evidence="8">Cytoplasm</location>
    </subcellularLocation>
</comment>
<comment type="cofactor">
    <cofactor evidence="8">
        <name>Zn(2+)</name>
        <dbReference type="ChEBI" id="CHEBI:29105"/>
    </cofactor>
    <cofactor evidence="8">
        <name>Co(2+)</name>
        <dbReference type="ChEBI" id="CHEBI:48828"/>
    </cofactor>
    <text evidence="8">Binds 2 Zn(2+) or Co(2+) ions per subunit.</text>
</comment>
<accession>A0A150J5D6</accession>
<dbReference type="NCBIfam" id="TIGR01902">
    <property type="entry name" value="dapE-lys-deAc"/>
    <property type="match status" value="1"/>
</dbReference>
<dbReference type="InterPro" id="IPR011650">
    <property type="entry name" value="Peptidase_M20_dimer"/>
</dbReference>
<dbReference type="GO" id="GO:0050897">
    <property type="term" value="F:cobalt ion binding"/>
    <property type="evidence" value="ECO:0007669"/>
    <property type="project" value="UniProtKB-UniRule"/>
</dbReference>
<keyword evidence="3 8" id="KW-0479">Metal-binding</keyword>
<dbReference type="UniPathway" id="UPA00068"/>
<reference evidence="10 11" key="1">
    <citation type="journal article" date="2016" name="ISME J.">
        <title>Chasing the elusive Euryarchaeota class WSA2: genomes reveal a uniquely fastidious methyl-reducing methanogen.</title>
        <authorList>
            <person name="Nobu M.K."/>
            <person name="Narihiro T."/>
            <person name="Kuroda K."/>
            <person name="Mei R."/>
            <person name="Liu W.T."/>
        </authorList>
    </citation>
    <scope>NUCLEOTIDE SEQUENCE [LARGE SCALE GENOMIC DNA]</scope>
    <source>
        <strain evidence="10">U1lsi0528_Bin089</strain>
    </source>
</reference>
<dbReference type="PROSITE" id="PS00758">
    <property type="entry name" value="ARGE_DAPE_CPG2_1"/>
    <property type="match status" value="1"/>
</dbReference>
<dbReference type="EMBL" id="LNGD01000031">
    <property type="protein sequence ID" value="KYC52440.1"/>
    <property type="molecule type" value="Genomic_DNA"/>
</dbReference>
<keyword evidence="8" id="KW-0055">Arginine biosynthesis</keyword>
<feature type="binding site" evidence="8">
    <location>
        <position position="318"/>
    </location>
    <ligand>
        <name>Zn(2+)</name>
        <dbReference type="ChEBI" id="CHEBI:29105"/>
        <label>2</label>
    </ligand>
</feature>
<dbReference type="GO" id="GO:0042450">
    <property type="term" value="P:L-arginine biosynthetic process via ornithine"/>
    <property type="evidence" value="ECO:0007669"/>
    <property type="project" value="UniProtKB-UniRule"/>
</dbReference>
<evidence type="ECO:0000256" key="8">
    <source>
        <dbReference type="HAMAP-Rule" id="MF_01120"/>
    </source>
</evidence>
<evidence type="ECO:0000259" key="9">
    <source>
        <dbReference type="Pfam" id="PF07687"/>
    </source>
</evidence>